<feature type="compositionally biased region" description="Pro residues" evidence="1">
    <location>
        <begin position="1"/>
        <end position="10"/>
    </location>
</feature>
<evidence type="ECO:0000256" key="1">
    <source>
        <dbReference type="SAM" id="MobiDB-lite"/>
    </source>
</evidence>
<organism evidence="3 4">
    <name type="scientific">Sphaerisporangium dianthi</name>
    <dbReference type="NCBI Taxonomy" id="1436120"/>
    <lineage>
        <taxon>Bacteria</taxon>
        <taxon>Bacillati</taxon>
        <taxon>Actinomycetota</taxon>
        <taxon>Actinomycetes</taxon>
        <taxon>Streptosporangiales</taxon>
        <taxon>Streptosporangiaceae</taxon>
        <taxon>Sphaerisporangium</taxon>
    </lineage>
</organism>
<dbReference type="EMBL" id="JBHSFP010000022">
    <property type="protein sequence ID" value="MFC4534363.1"/>
    <property type="molecule type" value="Genomic_DNA"/>
</dbReference>
<protein>
    <submittedName>
        <fullName evidence="3">DUF3352 domain-containing protein</fullName>
    </submittedName>
</protein>
<dbReference type="RefSeq" id="WP_380844875.1">
    <property type="nucleotide sequence ID" value="NZ_JBHSFP010000022.1"/>
</dbReference>
<feature type="compositionally biased region" description="Low complexity" evidence="1">
    <location>
        <begin position="39"/>
        <end position="57"/>
    </location>
</feature>
<comment type="caution">
    <text evidence="3">The sequence shown here is derived from an EMBL/GenBank/DDBJ whole genome shotgun (WGS) entry which is preliminary data.</text>
</comment>
<dbReference type="InterPro" id="IPR021787">
    <property type="entry name" value="DUF3352"/>
</dbReference>
<keyword evidence="2" id="KW-1133">Transmembrane helix</keyword>
<evidence type="ECO:0000313" key="3">
    <source>
        <dbReference type="EMBL" id="MFC4534363.1"/>
    </source>
</evidence>
<keyword evidence="2" id="KW-0812">Transmembrane</keyword>
<feature type="region of interest" description="Disordered" evidence="1">
    <location>
        <begin position="1"/>
        <end position="57"/>
    </location>
</feature>
<sequence length="569" mass="59028">MAGQPLPPYPFNQDPDRTVSYRQPSPGSVPGPGTQPYTYAAQPPVAQSPAAQPYAQQPYAEQQYAQQPYTGQPSWQQVQIGAPQPPARKRGRGWLTAIVAAVIVALIGGGGVYAMTMLSGGGAQPEDVLPSGTMAYVRLDLDPAANQKVALFQLARKFSATRGAFTGDDPRKALFELLRQGDGDLAKIDYARDVAPWLGDRVGLGVLAPKAGSSTPRVVAAVQVTDQEQARAGVRKLDADGELKGLAFREDYAILAETQAEADAYAKAEPLSRDADFAADLKAVGEPGVLSFWGDAGKIAKAAQAAGATSAAEAGTLDMVKGVRFAGALRFDGEYAELTGISRGGAVQAAAGAEGARLSRLPATTVGALSVSGLGGLLADQWPQITAAADGTMGGRSFSDFVDLARQSYGLSLPEDLVTLLGGNITLAVDERGLDGAVPNAGAVLSTDPAKAQEIVTKIEKFVADSGAGAPQLTKVAADGRLIIAASQQYADELAADGTLGGSETFTTAIPDADSATAALYVDLDKIEKYYLNGLRGEERANAQALRAIGLSARRSGDVTSFSLRVLFN</sequence>
<reference evidence="4" key="1">
    <citation type="journal article" date="2019" name="Int. J. Syst. Evol. Microbiol.">
        <title>The Global Catalogue of Microorganisms (GCM) 10K type strain sequencing project: providing services to taxonomists for standard genome sequencing and annotation.</title>
        <authorList>
            <consortium name="The Broad Institute Genomics Platform"/>
            <consortium name="The Broad Institute Genome Sequencing Center for Infectious Disease"/>
            <person name="Wu L."/>
            <person name="Ma J."/>
        </authorList>
    </citation>
    <scope>NUCLEOTIDE SEQUENCE [LARGE SCALE GENOMIC DNA]</scope>
    <source>
        <strain evidence="4">CGMCC 4.7132</strain>
    </source>
</reference>
<proteinExistence type="predicted"/>
<evidence type="ECO:0000313" key="4">
    <source>
        <dbReference type="Proteomes" id="UP001596004"/>
    </source>
</evidence>
<keyword evidence="2" id="KW-0472">Membrane</keyword>
<dbReference type="Pfam" id="PF11832">
    <property type="entry name" value="DUF3352"/>
    <property type="match status" value="1"/>
</dbReference>
<accession>A0ABV9CN14</accession>
<feature type="transmembrane region" description="Helical" evidence="2">
    <location>
        <begin position="94"/>
        <end position="115"/>
    </location>
</feature>
<dbReference type="Proteomes" id="UP001596004">
    <property type="component" value="Unassembled WGS sequence"/>
</dbReference>
<name>A0ABV9CN14_9ACTN</name>
<gene>
    <name evidence="3" type="ORF">ACFO60_26695</name>
</gene>
<keyword evidence="4" id="KW-1185">Reference proteome</keyword>
<evidence type="ECO:0000256" key="2">
    <source>
        <dbReference type="SAM" id="Phobius"/>
    </source>
</evidence>